<evidence type="ECO:0000256" key="12">
    <source>
        <dbReference type="ARBA" id="ARBA00023209"/>
    </source>
</evidence>
<protein>
    <recommendedName>
        <fullName evidence="5">CDP-diacylglycerol--serine O-phosphatidyltransferase</fullName>
        <ecNumber evidence="4">2.7.8.8</ecNumber>
    </recommendedName>
    <alternativeName>
        <fullName evidence="14">Phosphatidylserine synthase</fullName>
    </alternativeName>
</protein>
<dbReference type="Pfam" id="PF01066">
    <property type="entry name" value="CDP-OH_P_transf"/>
    <property type="match status" value="1"/>
</dbReference>
<evidence type="ECO:0000256" key="14">
    <source>
        <dbReference type="ARBA" id="ARBA00032361"/>
    </source>
</evidence>
<keyword evidence="7 15" id="KW-0808">Transferase</keyword>
<evidence type="ECO:0000256" key="5">
    <source>
        <dbReference type="ARBA" id="ARBA00017171"/>
    </source>
</evidence>
<comment type="subcellular location">
    <subcellularLocation>
        <location evidence="2">Endomembrane system</location>
        <topology evidence="2">Multi-pass membrane protein</topology>
    </subcellularLocation>
</comment>
<evidence type="ECO:0000256" key="16">
    <source>
        <dbReference type="SAM" id="Phobius"/>
    </source>
</evidence>
<feature type="transmembrane region" description="Helical" evidence="16">
    <location>
        <begin position="158"/>
        <end position="177"/>
    </location>
</feature>
<dbReference type="GO" id="GO:0003882">
    <property type="term" value="F:CDP-diacylglycerol-serine O-phosphatidyltransferase activity"/>
    <property type="evidence" value="ECO:0007669"/>
    <property type="project" value="UniProtKB-EC"/>
</dbReference>
<sequence length="250" mass="27508">MERPVRKIALLPHIFTTGNLFAGFFALVSALSGKIAVASWAVLAAMICDVLDGRLARLTRSTSRFGMEYDSLCDMVSFGVAPGILAYEFALKTYGRYGWLAAFVYVACTALRLARFNVEEPGPSAYFKGLPSPAAAGLVASTVIFLKHVGAEFPVKHAALVLMIYAVSFLMISPFPYPSFKVLRFRETQLTYLLPGLILAFAVVAAEPQVTLFILFLGYALLFPLKELLLRLRPAGFRLRTKPQESPEEI</sequence>
<keyword evidence="11 16" id="KW-0472">Membrane</keyword>
<dbReference type="EMBL" id="CP042909">
    <property type="protein sequence ID" value="QJA07003.1"/>
    <property type="molecule type" value="Genomic_DNA"/>
</dbReference>
<evidence type="ECO:0000256" key="3">
    <source>
        <dbReference type="ARBA" id="ARBA00010441"/>
    </source>
</evidence>
<dbReference type="EC" id="2.7.8.8" evidence="4"/>
<evidence type="ECO:0000256" key="11">
    <source>
        <dbReference type="ARBA" id="ARBA00023136"/>
    </source>
</evidence>
<dbReference type="GO" id="GO:0008654">
    <property type="term" value="P:phospholipid biosynthetic process"/>
    <property type="evidence" value="ECO:0007669"/>
    <property type="project" value="UniProtKB-KW"/>
</dbReference>
<comment type="similarity">
    <text evidence="3 15">Belongs to the CDP-alcohol phosphatidyltransferase class-I family.</text>
</comment>
<keyword evidence="12" id="KW-0594">Phospholipid biosynthesis</keyword>
<dbReference type="AlphaFoldDB" id="A0A6H1WUX3"/>
<dbReference type="InterPro" id="IPR004533">
    <property type="entry name" value="CDP-diaglyc--ser_O-PTrfase"/>
</dbReference>
<feature type="transmembrane region" description="Helical" evidence="16">
    <location>
        <begin position="97"/>
        <end position="114"/>
    </location>
</feature>
<evidence type="ECO:0000256" key="7">
    <source>
        <dbReference type="ARBA" id="ARBA00022679"/>
    </source>
</evidence>
<dbReference type="InterPro" id="IPR050324">
    <property type="entry name" value="CDP-alcohol_PTase-I"/>
</dbReference>
<evidence type="ECO:0000313" key="17">
    <source>
        <dbReference type="EMBL" id="QJA07003.1"/>
    </source>
</evidence>
<comment type="catalytic activity">
    <reaction evidence="1">
        <text>a CDP-1,2-diacyl-sn-glycerol + L-serine = a 1,2-diacyl-sn-glycero-3-phospho-L-serine + CMP + H(+)</text>
        <dbReference type="Rhea" id="RHEA:16913"/>
        <dbReference type="ChEBI" id="CHEBI:15378"/>
        <dbReference type="ChEBI" id="CHEBI:33384"/>
        <dbReference type="ChEBI" id="CHEBI:57262"/>
        <dbReference type="ChEBI" id="CHEBI:58332"/>
        <dbReference type="ChEBI" id="CHEBI:60377"/>
        <dbReference type="EC" id="2.7.8.8"/>
    </reaction>
</comment>
<evidence type="ECO:0000256" key="10">
    <source>
        <dbReference type="ARBA" id="ARBA00023098"/>
    </source>
</evidence>
<keyword evidence="13" id="KW-1208">Phospholipid metabolism</keyword>
<evidence type="ECO:0000256" key="1">
    <source>
        <dbReference type="ARBA" id="ARBA00000287"/>
    </source>
</evidence>
<dbReference type="NCBIfam" id="TIGR00473">
    <property type="entry name" value="pssA"/>
    <property type="match status" value="1"/>
</dbReference>
<dbReference type="Proteomes" id="UP000501253">
    <property type="component" value="Chromosome"/>
</dbReference>
<organism evidence="17 18">
    <name type="scientific">Thermosulfurimonas marina</name>
    <dbReference type="NCBI Taxonomy" id="2047767"/>
    <lineage>
        <taxon>Bacteria</taxon>
        <taxon>Pseudomonadati</taxon>
        <taxon>Thermodesulfobacteriota</taxon>
        <taxon>Thermodesulfobacteria</taxon>
        <taxon>Thermodesulfobacteriales</taxon>
        <taxon>Thermodesulfobacteriaceae</taxon>
        <taxon>Thermosulfurimonas</taxon>
    </lineage>
</organism>
<dbReference type="PROSITE" id="PS00379">
    <property type="entry name" value="CDP_ALCOHOL_P_TRANSF"/>
    <property type="match status" value="1"/>
</dbReference>
<evidence type="ECO:0000256" key="2">
    <source>
        <dbReference type="ARBA" id="ARBA00004127"/>
    </source>
</evidence>
<dbReference type="InterPro" id="IPR000462">
    <property type="entry name" value="CDP-OH_P_trans"/>
</dbReference>
<feature type="transmembrane region" description="Helical" evidence="16">
    <location>
        <begin position="212"/>
        <end position="230"/>
    </location>
</feature>
<keyword evidence="10" id="KW-0443">Lipid metabolism</keyword>
<evidence type="ECO:0000256" key="13">
    <source>
        <dbReference type="ARBA" id="ARBA00023264"/>
    </source>
</evidence>
<dbReference type="GO" id="GO:0012505">
    <property type="term" value="C:endomembrane system"/>
    <property type="evidence" value="ECO:0007669"/>
    <property type="project" value="UniProtKB-SubCell"/>
</dbReference>
<dbReference type="KEGG" id="tmai:FVE67_07390"/>
<name>A0A6H1WUX3_9BACT</name>
<gene>
    <name evidence="17" type="primary">pssA</name>
    <name evidence="17" type="ORF">FVE67_07390</name>
</gene>
<proteinExistence type="inferred from homology"/>
<evidence type="ECO:0000256" key="9">
    <source>
        <dbReference type="ARBA" id="ARBA00022989"/>
    </source>
</evidence>
<keyword evidence="6" id="KW-0444">Lipid biosynthesis</keyword>
<dbReference type="Gene3D" id="1.20.120.1760">
    <property type="match status" value="1"/>
</dbReference>
<evidence type="ECO:0000256" key="15">
    <source>
        <dbReference type="RuleBase" id="RU003750"/>
    </source>
</evidence>
<dbReference type="PANTHER" id="PTHR14269">
    <property type="entry name" value="CDP-DIACYLGLYCEROL--GLYCEROL-3-PHOSPHATE 3-PHOSPHATIDYLTRANSFERASE-RELATED"/>
    <property type="match status" value="1"/>
</dbReference>
<keyword evidence="9 16" id="KW-1133">Transmembrane helix</keyword>
<keyword evidence="18" id="KW-1185">Reference proteome</keyword>
<dbReference type="GO" id="GO:0016020">
    <property type="term" value="C:membrane"/>
    <property type="evidence" value="ECO:0007669"/>
    <property type="project" value="InterPro"/>
</dbReference>
<dbReference type="PANTHER" id="PTHR14269:SF61">
    <property type="entry name" value="CDP-DIACYLGLYCEROL--SERINE O-PHOSPHATIDYLTRANSFERASE"/>
    <property type="match status" value="1"/>
</dbReference>
<reference evidence="17 18" key="1">
    <citation type="submission" date="2019-08" db="EMBL/GenBank/DDBJ databases">
        <title>Complete genome sequence of Thermosulfurimonas marina SU872T, an anaerobic thermophilic chemolithoautotrophic bacterium isolated from a shallow marine hydrothermal vent.</title>
        <authorList>
            <person name="Allioux M."/>
            <person name="Jebbar M."/>
            <person name="Slobodkina G."/>
            <person name="Slobodkin A."/>
            <person name="Moalic Y."/>
            <person name="Frolova A."/>
            <person name="Shao Z."/>
            <person name="Alain K."/>
        </authorList>
    </citation>
    <scope>NUCLEOTIDE SEQUENCE [LARGE SCALE GENOMIC DNA]</scope>
    <source>
        <strain evidence="17 18">SU872</strain>
    </source>
</reference>
<dbReference type="InterPro" id="IPR048254">
    <property type="entry name" value="CDP_ALCOHOL_P_TRANSF_CS"/>
</dbReference>
<dbReference type="InterPro" id="IPR043130">
    <property type="entry name" value="CDP-OH_PTrfase_TM_dom"/>
</dbReference>
<feature type="transmembrane region" description="Helical" evidence="16">
    <location>
        <begin position="126"/>
        <end position="146"/>
    </location>
</feature>
<keyword evidence="8 16" id="KW-0812">Transmembrane</keyword>
<evidence type="ECO:0000256" key="8">
    <source>
        <dbReference type="ARBA" id="ARBA00022692"/>
    </source>
</evidence>
<feature type="transmembrane region" description="Helical" evidence="16">
    <location>
        <begin position="20"/>
        <end position="51"/>
    </location>
</feature>
<accession>A0A6H1WUX3</accession>
<evidence type="ECO:0000313" key="18">
    <source>
        <dbReference type="Proteomes" id="UP000501253"/>
    </source>
</evidence>
<evidence type="ECO:0000256" key="4">
    <source>
        <dbReference type="ARBA" id="ARBA00013174"/>
    </source>
</evidence>
<evidence type="ECO:0000256" key="6">
    <source>
        <dbReference type="ARBA" id="ARBA00022516"/>
    </source>
</evidence>